<name>A0ABY5JX07_9BACI</name>
<organism evidence="2 3">
    <name type="scientific">Oceanobacillus jeddahense</name>
    <dbReference type="NCBI Taxonomy" id="1462527"/>
    <lineage>
        <taxon>Bacteria</taxon>
        <taxon>Bacillati</taxon>
        <taxon>Bacillota</taxon>
        <taxon>Bacilli</taxon>
        <taxon>Bacillales</taxon>
        <taxon>Bacillaceae</taxon>
        <taxon>Oceanobacillus</taxon>
    </lineage>
</organism>
<dbReference type="PANTHER" id="PTHR21530:SF7">
    <property type="entry name" value="TRAB DOMAIN-CONTAINING PROTEIN"/>
    <property type="match status" value="1"/>
</dbReference>
<evidence type="ECO:0000313" key="3">
    <source>
        <dbReference type="Proteomes" id="UP001059773"/>
    </source>
</evidence>
<feature type="transmembrane region" description="Helical" evidence="1">
    <location>
        <begin position="312"/>
        <end position="329"/>
    </location>
</feature>
<dbReference type="NCBIfam" id="TIGR00261">
    <property type="entry name" value="traB"/>
    <property type="match status" value="1"/>
</dbReference>
<feature type="transmembrane region" description="Helical" evidence="1">
    <location>
        <begin position="358"/>
        <end position="385"/>
    </location>
</feature>
<proteinExistence type="predicted"/>
<keyword evidence="1" id="KW-0812">Transmembrane</keyword>
<dbReference type="Proteomes" id="UP001059773">
    <property type="component" value="Chromosome"/>
</dbReference>
<keyword evidence="3" id="KW-1185">Reference proteome</keyword>
<protein>
    <submittedName>
        <fullName evidence="2">TraB/GumN family protein</fullName>
    </submittedName>
</protein>
<evidence type="ECO:0000256" key="1">
    <source>
        <dbReference type="SAM" id="Phobius"/>
    </source>
</evidence>
<feature type="transmembrane region" description="Helical" evidence="1">
    <location>
        <begin position="247"/>
        <end position="265"/>
    </location>
</feature>
<sequence length="389" mass="43556">MNEENITRLHLNGKEYILIGTAHVSKNSAEQVKEVIEREQPDAVCIELDEQRFQSVKDNNKWKNTDIFQVIRDKKAVMLLMNLAVSSFQKRMAKQFGIRPGEEMIQGIESAEETGAELVLADRDIQITFSRIWGNMGFKGKSMLLMQVFGSIFSREEISEEELEKMKQQDTINAMLQEFTEHFPDLKKPLIDERDQYLSQKIKDAPGKKVVAILGAAHVPGITKEIEKEQDLEQLTIRPPKSKWPKVVGWAIPILIIGIIAYTFMTNPQAGWQQTISWVLWNGSLSAIGAFAAFAHPLAALTAFVAAPFTSLNPLLAAGWFAGFVQAYIKRPNVGDFDSLADDVHSVKGFWNNKVTRILLVIVFANIGSSLGTLIGGADVIRVFIQNLL</sequence>
<feature type="transmembrane region" description="Helical" evidence="1">
    <location>
        <begin position="285"/>
        <end position="305"/>
    </location>
</feature>
<dbReference type="PANTHER" id="PTHR21530">
    <property type="entry name" value="PHEROMONE SHUTDOWN PROTEIN"/>
    <property type="match status" value="1"/>
</dbReference>
<gene>
    <name evidence="2" type="ORF">NP439_24235</name>
</gene>
<dbReference type="CDD" id="cd14726">
    <property type="entry name" value="TraB_PrgY-like"/>
    <property type="match status" value="1"/>
</dbReference>
<keyword evidence="1" id="KW-0472">Membrane</keyword>
<dbReference type="InterPro" id="IPR046345">
    <property type="entry name" value="TraB_PrgY-like"/>
</dbReference>
<dbReference type="Pfam" id="PF01963">
    <property type="entry name" value="TraB_PrgY_gumN"/>
    <property type="match status" value="1"/>
</dbReference>
<dbReference type="InterPro" id="IPR002816">
    <property type="entry name" value="TraB/PrgY/GumN_fam"/>
</dbReference>
<dbReference type="InterPro" id="IPR005230">
    <property type="entry name" value="TraB_bac"/>
</dbReference>
<accession>A0ABY5JX07</accession>
<dbReference type="EMBL" id="CP101914">
    <property type="protein sequence ID" value="UUI03099.1"/>
    <property type="molecule type" value="Genomic_DNA"/>
</dbReference>
<reference evidence="2" key="1">
    <citation type="submission" date="2022-07" db="EMBL/GenBank/DDBJ databases">
        <title>FELIX.</title>
        <authorList>
            <person name="Wan K.H."/>
            <person name="Park S."/>
            <person name="Lawrence Q."/>
            <person name="Eichenberger J.P."/>
            <person name="Booth B.W."/>
            <person name="Piaggio A.J."/>
            <person name="Chandler J.C."/>
            <person name="Franklin A.B."/>
            <person name="Celniker S.E."/>
        </authorList>
    </citation>
    <scope>NUCLEOTIDE SEQUENCE</scope>
    <source>
        <strain evidence="2">QA-1986 374</strain>
    </source>
</reference>
<evidence type="ECO:0000313" key="2">
    <source>
        <dbReference type="EMBL" id="UUI03099.1"/>
    </source>
</evidence>
<keyword evidence="1" id="KW-1133">Transmembrane helix</keyword>
<dbReference type="RefSeq" id="WP_256708278.1">
    <property type="nucleotide sequence ID" value="NZ_CP101914.1"/>
</dbReference>